<keyword evidence="2" id="KW-1185">Reference proteome</keyword>
<evidence type="ECO:0000313" key="1">
    <source>
        <dbReference type="EMBL" id="EEF49438.1"/>
    </source>
</evidence>
<proteinExistence type="predicted"/>
<evidence type="ECO:0000313" key="2">
    <source>
        <dbReference type="Proteomes" id="UP000008311"/>
    </source>
</evidence>
<dbReference type="EMBL" id="EQ973778">
    <property type="protein sequence ID" value="EEF49438.1"/>
    <property type="molecule type" value="Genomic_DNA"/>
</dbReference>
<reference evidence="2" key="1">
    <citation type="journal article" date="2010" name="Nat. Biotechnol.">
        <title>Draft genome sequence of the oilseed species Ricinus communis.</title>
        <authorList>
            <person name="Chan A.P."/>
            <person name="Crabtree J."/>
            <person name="Zhao Q."/>
            <person name="Lorenzi H."/>
            <person name="Orvis J."/>
            <person name="Puiu D."/>
            <person name="Melake-Berhan A."/>
            <person name="Jones K.M."/>
            <person name="Redman J."/>
            <person name="Chen G."/>
            <person name="Cahoon E.B."/>
            <person name="Gedil M."/>
            <person name="Stanke M."/>
            <person name="Haas B.J."/>
            <person name="Wortman J.R."/>
            <person name="Fraser-Liggett C.M."/>
            <person name="Ravel J."/>
            <person name="Rabinowicz P.D."/>
        </authorList>
    </citation>
    <scope>NUCLEOTIDE SEQUENCE [LARGE SCALE GENOMIC DNA]</scope>
    <source>
        <strain evidence="2">cv. Hale</strain>
    </source>
</reference>
<dbReference type="Proteomes" id="UP000008311">
    <property type="component" value="Unassembled WGS sequence"/>
</dbReference>
<dbReference type="AlphaFoldDB" id="B9RH76"/>
<dbReference type="Gene3D" id="3.40.50.150">
    <property type="entry name" value="Vaccinia Virus protein VP39"/>
    <property type="match status" value="1"/>
</dbReference>
<dbReference type="InParanoid" id="B9RH76"/>
<dbReference type="InterPro" id="IPR029063">
    <property type="entry name" value="SAM-dependent_MTases_sf"/>
</dbReference>
<name>B9RH76_RICCO</name>
<protein>
    <submittedName>
        <fullName evidence="1">Uncharacterized protein</fullName>
    </submittedName>
</protein>
<sequence>MSESKVQATCVSGVLEMIFLETISTPYSVSETGFPLNKGNIYLPKTGPSTVFKVNLKLFERDFTMFLRSRSAGMILGVPTAHPVDSMPWQKIILDY</sequence>
<gene>
    <name evidence="1" type="ORF">RCOM_1447930</name>
</gene>
<organism evidence="1 2">
    <name type="scientific">Ricinus communis</name>
    <name type="common">Castor bean</name>
    <dbReference type="NCBI Taxonomy" id="3988"/>
    <lineage>
        <taxon>Eukaryota</taxon>
        <taxon>Viridiplantae</taxon>
        <taxon>Streptophyta</taxon>
        <taxon>Embryophyta</taxon>
        <taxon>Tracheophyta</taxon>
        <taxon>Spermatophyta</taxon>
        <taxon>Magnoliopsida</taxon>
        <taxon>eudicotyledons</taxon>
        <taxon>Gunneridae</taxon>
        <taxon>Pentapetalae</taxon>
        <taxon>rosids</taxon>
        <taxon>fabids</taxon>
        <taxon>Malpighiales</taxon>
        <taxon>Euphorbiaceae</taxon>
        <taxon>Acalyphoideae</taxon>
        <taxon>Acalypheae</taxon>
        <taxon>Ricinus</taxon>
    </lineage>
</organism>
<accession>B9RH76</accession>